<organism evidence="4 5">
    <name type="scientific">Metabacillus herbersteinensis</name>
    <dbReference type="NCBI Taxonomy" id="283816"/>
    <lineage>
        <taxon>Bacteria</taxon>
        <taxon>Bacillati</taxon>
        <taxon>Bacillota</taxon>
        <taxon>Bacilli</taxon>
        <taxon>Bacillales</taxon>
        <taxon>Bacillaceae</taxon>
        <taxon>Metabacillus</taxon>
    </lineage>
</organism>
<reference evidence="4 5" key="1">
    <citation type="submission" date="2024-09" db="EMBL/GenBank/DDBJ databases">
        <authorList>
            <person name="Sun Q."/>
            <person name="Mori K."/>
        </authorList>
    </citation>
    <scope>NUCLEOTIDE SEQUENCE [LARGE SCALE GENOMIC DNA]</scope>
    <source>
        <strain evidence="4 5">CCM 7228</strain>
    </source>
</reference>
<dbReference type="InterPro" id="IPR006343">
    <property type="entry name" value="DnaB/C_C"/>
</dbReference>
<evidence type="ECO:0000313" key="4">
    <source>
        <dbReference type="EMBL" id="MFC0270257.1"/>
    </source>
</evidence>
<feature type="domain" description="DnaB/C C-terminal" evidence="2">
    <location>
        <begin position="333"/>
        <end position="395"/>
    </location>
</feature>
<dbReference type="Pfam" id="PF25888">
    <property type="entry name" value="WHD_DnaB"/>
    <property type="match status" value="1"/>
</dbReference>
<keyword evidence="5" id="KW-1185">Reference proteome</keyword>
<gene>
    <name evidence="4" type="ORF">ACFFIX_02125</name>
</gene>
<accession>A0ABV6G9A6</accession>
<evidence type="ECO:0000313" key="5">
    <source>
        <dbReference type="Proteomes" id="UP001589854"/>
    </source>
</evidence>
<evidence type="ECO:0000259" key="2">
    <source>
        <dbReference type="Pfam" id="PF07261"/>
    </source>
</evidence>
<name>A0ABV6G9A6_9BACI</name>
<evidence type="ECO:0000259" key="3">
    <source>
        <dbReference type="Pfam" id="PF25888"/>
    </source>
</evidence>
<dbReference type="Pfam" id="PF07261">
    <property type="entry name" value="DnaB_2"/>
    <property type="match status" value="1"/>
</dbReference>
<dbReference type="RefSeq" id="WP_378930017.1">
    <property type="nucleotide sequence ID" value="NZ_JBHLVO010000001.1"/>
</dbReference>
<protein>
    <submittedName>
        <fullName evidence="4">Replication initiation and membrane attachment family protein</fullName>
    </submittedName>
</protein>
<dbReference type="EMBL" id="JBHLVO010000001">
    <property type="protein sequence ID" value="MFC0270257.1"/>
    <property type="molecule type" value="Genomic_DNA"/>
</dbReference>
<evidence type="ECO:0000256" key="1">
    <source>
        <dbReference type="ARBA" id="ARBA00093462"/>
    </source>
</evidence>
<feature type="domain" description="Replicative helicase loading/DNA remodeling protein DnaB N-terminal winged helix" evidence="3">
    <location>
        <begin position="11"/>
        <end position="177"/>
    </location>
</feature>
<dbReference type="InterPro" id="IPR058660">
    <property type="entry name" value="WHD_DnaB"/>
</dbReference>
<comment type="similarity">
    <text evidence="1">Belongs to the DnaB/DnaD family.</text>
</comment>
<proteinExistence type="inferred from homology"/>
<sequence>MGQHWKELLAIDRYVVRSNCVLQDFDRKILTMLYQPLIGSMAYSLFMTLWSEMEQDRLWGEETTHHSLMVMMQSNLNGIYQERLKLEGIGLLKTYFEDKGEYKRYVYELQSPLNPNDFFQDGVLNIYLYNRIGKSKFQQLKRFFSDRQVDKEVKEVTRTFNDVFHSLHPAEMASRMTEESIQDISNTANTQYVQAEDPGEIIISSTEFNFDLLYNGISEAIIPKKSITSAVQETIKKLSYLYGIDAIEMKNVLMSAIEHDDSINLELLRKSARDWYQFQHGDKLPALSEKTQPATLRTVQDKKDRTKEEELIYQLETISPRRFLKDVSGGINPTASDLQIIEETMFQQKLEAGVVNVLIYYVMLKTDMKLSRAYVQKIASHWSRKELKTVKAAMDLAKQEHRQYQEWAETKNKPKPKKAAIRKELLPAWLKDEQTEPKEKKVNASEQVNFEAEKQKLAERIQKFKNNQ</sequence>
<comment type="caution">
    <text evidence="4">The sequence shown here is derived from an EMBL/GenBank/DDBJ whole genome shotgun (WGS) entry which is preliminary data.</text>
</comment>
<dbReference type="Proteomes" id="UP001589854">
    <property type="component" value="Unassembled WGS sequence"/>
</dbReference>